<evidence type="ECO:0000313" key="2">
    <source>
        <dbReference type="Proteomes" id="UP000317650"/>
    </source>
</evidence>
<reference evidence="1 2" key="1">
    <citation type="journal article" date="2019" name="Nat. Plants">
        <title>Genome sequencing of Musa balbisiana reveals subgenome evolution and function divergence in polyploid bananas.</title>
        <authorList>
            <person name="Yao X."/>
        </authorList>
    </citation>
    <scope>NUCLEOTIDE SEQUENCE [LARGE SCALE GENOMIC DNA]</scope>
    <source>
        <strain evidence="2">cv. DH-PKW</strain>
        <tissue evidence="1">Leaves</tissue>
    </source>
</reference>
<dbReference type="EMBL" id="PYDT01000010">
    <property type="protein sequence ID" value="THU46275.1"/>
    <property type="molecule type" value="Genomic_DNA"/>
</dbReference>
<evidence type="ECO:0000313" key="1">
    <source>
        <dbReference type="EMBL" id="THU46275.1"/>
    </source>
</evidence>
<proteinExistence type="predicted"/>
<protein>
    <submittedName>
        <fullName evidence="1">Uncharacterized protein</fullName>
    </submittedName>
</protein>
<dbReference type="AlphaFoldDB" id="A0A4S8IDP6"/>
<sequence length="59" mass="6587">MIQERFKEPIGGATPGFDSFLRVLWRIASKTGPVWVRAKEIELGFLVDLVLPSLESDLG</sequence>
<accession>A0A4S8IDP6</accession>
<gene>
    <name evidence="1" type="ORF">C4D60_Mb09t03220</name>
</gene>
<organism evidence="1 2">
    <name type="scientific">Musa balbisiana</name>
    <name type="common">Banana</name>
    <dbReference type="NCBI Taxonomy" id="52838"/>
    <lineage>
        <taxon>Eukaryota</taxon>
        <taxon>Viridiplantae</taxon>
        <taxon>Streptophyta</taxon>
        <taxon>Embryophyta</taxon>
        <taxon>Tracheophyta</taxon>
        <taxon>Spermatophyta</taxon>
        <taxon>Magnoliopsida</taxon>
        <taxon>Liliopsida</taxon>
        <taxon>Zingiberales</taxon>
        <taxon>Musaceae</taxon>
        <taxon>Musa</taxon>
    </lineage>
</organism>
<name>A0A4S8IDP6_MUSBA</name>
<dbReference type="Proteomes" id="UP000317650">
    <property type="component" value="Chromosome 9"/>
</dbReference>
<comment type="caution">
    <text evidence="1">The sequence shown here is derived from an EMBL/GenBank/DDBJ whole genome shotgun (WGS) entry which is preliminary data.</text>
</comment>
<keyword evidence="2" id="KW-1185">Reference proteome</keyword>